<dbReference type="InterPro" id="IPR002656">
    <property type="entry name" value="Acyl_transf_3_dom"/>
</dbReference>
<protein>
    <recommendedName>
        <fullName evidence="2">Acyltransferase 3 domain-containing protein</fullName>
    </recommendedName>
</protein>
<feature type="transmembrane region" description="Helical" evidence="1">
    <location>
        <begin position="313"/>
        <end position="333"/>
    </location>
</feature>
<dbReference type="AlphaFoldDB" id="A0A2T9JXJ5"/>
<name>A0A2T9JXJ5_9CAUL</name>
<keyword evidence="1" id="KW-1133">Transmembrane helix</keyword>
<dbReference type="GO" id="GO:0016747">
    <property type="term" value="F:acyltransferase activity, transferring groups other than amino-acyl groups"/>
    <property type="evidence" value="ECO:0007669"/>
    <property type="project" value="InterPro"/>
</dbReference>
<dbReference type="Proteomes" id="UP000245073">
    <property type="component" value="Unassembled WGS sequence"/>
</dbReference>
<dbReference type="GO" id="GO:0000271">
    <property type="term" value="P:polysaccharide biosynthetic process"/>
    <property type="evidence" value="ECO:0007669"/>
    <property type="project" value="TreeGrafter"/>
</dbReference>
<keyword evidence="1" id="KW-0472">Membrane</keyword>
<gene>
    <name evidence="3" type="ORF">DDF67_13380</name>
</gene>
<evidence type="ECO:0000313" key="3">
    <source>
        <dbReference type="EMBL" id="PVM88363.1"/>
    </source>
</evidence>
<proteinExistence type="predicted"/>
<feature type="transmembrane region" description="Helical" evidence="1">
    <location>
        <begin position="244"/>
        <end position="268"/>
    </location>
</feature>
<organism evidence="3 4">
    <name type="scientific">Caulobacter endophyticus</name>
    <dbReference type="NCBI Taxonomy" id="2172652"/>
    <lineage>
        <taxon>Bacteria</taxon>
        <taxon>Pseudomonadati</taxon>
        <taxon>Pseudomonadota</taxon>
        <taxon>Alphaproteobacteria</taxon>
        <taxon>Caulobacterales</taxon>
        <taxon>Caulobacteraceae</taxon>
        <taxon>Caulobacter</taxon>
    </lineage>
</organism>
<dbReference type="GO" id="GO:0016020">
    <property type="term" value="C:membrane"/>
    <property type="evidence" value="ECO:0007669"/>
    <property type="project" value="TreeGrafter"/>
</dbReference>
<dbReference type="PANTHER" id="PTHR23028">
    <property type="entry name" value="ACETYLTRANSFERASE"/>
    <property type="match status" value="1"/>
</dbReference>
<dbReference type="PANTHER" id="PTHR23028:SF53">
    <property type="entry name" value="ACYL_TRANSF_3 DOMAIN-CONTAINING PROTEIN"/>
    <property type="match status" value="1"/>
</dbReference>
<dbReference type="Pfam" id="PF01757">
    <property type="entry name" value="Acyl_transf_3"/>
    <property type="match status" value="1"/>
</dbReference>
<keyword evidence="4" id="KW-1185">Reference proteome</keyword>
<reference evidence="3 4" key="1">
    <citation type="submission" date="2018-04" db="EMBL/GenBank/DDBJ databases">
        <title>The genome sequence of Caulobacter sp. 744.</title>
        <authorList>
            <person name="Gao J."/>
            <person name="Sun J."/>
        </authorList>
    </citation>
    <scope>NUCLEOTIDE SEQUENCE [LARGE SCALE GENOMIC DNA]</scope>
    <source>
        <strain evidence="3 4">774</strain>
    </source>
</reference>
<dbReference type="RefSeq" id="WP_109101379.1">
    <property type="nucleotide sequence ID" value="NZ_QDKQ01000048.1"/>
</dbReference>
<comment type="caution">
    <text evidence="3">The sequence shown here is derived from an EMBL/GenBank/DDBJ whole genome shotgun (WGS) entry which is preliminary data.</text>
</comment>
<feature type="transmembrane region" description="Helical" evidence="1">
    <location>
        <begin position="78"/>
        <end position="97"/>
    </location>
</feature>
<feature type="transmembrane region" description="Helical" evidence="1">
    <location>
        <begin position="35"/>
        <end position="57"/>
    </location>
</feature>
<feature type="domain" description="Acyltransferase 3" evidence="2">
    <location>
        <begin position="5"/>
        <end position="329"/>
    </location>
</feature>
<feature type="transmembrane region" description="Helical" evidence="1">
    <location>
        <begin position="219"/>
        <end position="238"/>
    </location>
</feature>
<sequence>MRISQLDAVRALAIGAVIVEHYGGRELNRLFPMGAGSVGVGLFFCLSGFLITSSLLTEFSDKSLDRRQVWLSFYVRRLLRLAPAYYGWILVLVLLGIEPVASSWPWHAAYLSNVWHSLGNPMLDFWSLAVEEQFYVLWPFVIAFTPRRVLPLAIIATTIVGSLAFKAAAAAAGISSDAIQTLLFSNMTELGFGGLLAVSCLRRGKAFDFSWYVGSTRRWFNVVALIALLNATVAWYLVHTKGAYRYYFNDMTCAVVFVWIIINASIGFRGVIGRIFDNPAIQYIGRISYGLYLTHNFVPDIIVKYFGEQPKIVLGPASLALSLIICALSWKFYEQPFLKLKDRFRPRRRPTAPPVGLTAESQTSA</sequence>
<evidence type="ECO:0000313" key="4">
    <source>
        <dbReference type="Proteomes" id="UP000245073"/>
    </source>
</evidence>
<feature type="transmembrane region" description="Helical" evidence="1">
    <location>
        <begin position="152"/>
        <end position="172"/>
    </location>
</feature>
<evidence type="ECO:0000256" key="1">
    <source>
        <dbReference type="SAM" id="Phobius"/>
    </source>
</evidence>
<dbReference type="InterPro" id="IPR050879">
    <property type="entry name" value="Acyltransferase_3"/>
</dbReference>
<dbReference type="EMBL" id="QDKQ01000048">
    <property type="protein sequence ID" value="PVM88363.1"/>
    <property type="molecule type" value="Genomic_DNA"/>
</dbReference>
<keyword evidence="1" id="KW-0812">Transmembrane</keyword>
<accession>A0A2T9JXJ5</accession>
<feature type="transmembrane region" description="Helical" evidence="1">
    <location>
        <begin position="178"/>
        <end position="198"/>
    </location>
</feature>
<evidence type="ECO:0000259" key="2">
    <source>
        <dbReference type="Pfam" id="PF01757"/>
    </source>
</evidence>
<dbReference type="OrthoDB" id="9796461at2"/>